<evidence type="ECO:0000259" key="8">
    <source>
        <dbReference type="Pfam" id="PF00924"/>
    </source>
</evidence>
<accession>A0A166E448</accession>
<dbReference type="InterPro" id="IPR023408">
    <property type="entry name" value="MscS_beta-dom_sf"/>
</dbReference>
<keyword evidence="3" id="KW-1003">Cell membrane</keyword>
<evidence type="ECO:0000256" key="2">
    <source>
        <dbReference type="ARBA" id="ARBA00008017"/>
    </source>
</evidence>
<dbReference type="Pfam" id="PF21088">
    <property type="entry name" value="MS_channel_1st"/>
    <property type="match status" value="1"/>
</dbReference>
<dbReference type="PANTHER" id="PTHR30221">
    <property type="entry name" value="SMALL-CONDUCTANCE MECHANOSENSITIVE CHANNEL"/>
    <property type="match status" value="1"/>
</dbReference>
<feature type="transmembrane region" description="Helical" evidence="7">
    <location>
        <begin position="60"/>
        <end position="78"/>
    </location>
</feature>
<dbReference type="GO" id="GO:0008381">
    <property type="term" value="F:mechanosensitive monoatomic ion channel activity"/>
    <property type="evidence" value="ECO:0007669"/>
    <property type="project" value="InterPro"/>
</dbReference>
<dbReference type="OrthoDB" id="31543at2157"/>
<feature type="transmembrane region" description="Helical" evidence="7">
    <location>
        <begin position="18"/>
        <end position="39"/>
    </location>
</feature>
<dbReference type="Gene3D" id="2.30.30.60">
    <property type="match status" value="1"/>
</dbReference>
<evidence type="ECO:0000259" key="9">
    <source>
        <dbReference type="Pfam" id="PF21088"/>
    </source>
</evidence>
<dbReference type="InterPro" id="IPR049142">
    <property type="entry name" value="MS_channel_1st"/>
</dbReference>
<evidence type="ECO:0000256" key="5">
    <source>
        <dbReference type="ARBA" id="ARBA00022989"/>
    </source>
</evidence>
<keyword evidence="5 7" id="KW-1133">Transmembrane helix</keyword>
<evidence type="ECO:0000313" key="11">
    <source>
        <dbReference type="Proteomes" id="UP000077245"/>
    </source>
</evidence>
<evidence type="ECO:0000256" key="3">
    <source>
        <dbReference type="ARBA" id="ARBA00022475"/>
    </source>
</evidence>
<dbReference type="Gene3D" id="1.10.287.1260">
    <property type="match status" value="1"/>
</dbReference>
<evidence type="ECO:0000256" key="6">
    <source>
        <dbReference type="ARBA" id="ARBA00023136"/>
    </source>
</evidence>
<keyword evidence="4 7" id="KW-0812">Transmembrane</keyword>
<dbReference type="PANTHER" id="PTHR30221:SF1">
    <property type="entry name" value="SMALL-CONDUCTANCE MECHANOSENSITIVE CHANNEL"/>
    <property type="match status" value="1"/>
</dbReference>
<comment type="subcellular location">
    <subcellularLocation>
        <location evidence="1">Cell membrane</location>
        <topology evidence="1">Multi-pass membrane protein</topology>
    </subcellularLocation>
</comment>
<name>A0A166E448_9EURY</name>
<dbReference type="PATRIC" id="fig|49547.3.peg.114"/>
<evidence type="ECO:0000256" key="7">
    <source>
        <dbReference type="SAM" id="Phobius"/>
    </source>
</evidence>
<dbReference type="SUPFAM" id="SSF82689">
    <property type="entry name" value="Mechanosensitive channel protein MscS (YggB), C-terminal domain"/>
    <property type="match status" value="1"/>
</dbReference>
<dbReference type="RefSeq" id="WP_067088873.1">
    <property type="nucleotide sequence ID" value="NZ_LWMV01000015.1"/>
</dbReference>
<protein>
    <submittedName>
        <fullName evidence="10">Low conductance mechanosensitive channel YnaI</fullName>
    </submittedName>
</protein>
<dbReference type="Proteomes" id="UP000077245">
    <property type="component" value="Unassembled WGS sequence"/>
</dbReference>
<dbReference type="InterPro" id="IPR011014">
    <property type="entry name" value="MscS_channel_TM-2"/>
</dbReference>
<proteinExistence type="inferred from homology"/>
<organism evidence="10 11">
    <name type="scientific">Methanobrevibacter curvatus</name>
    <dbReference type="NCBI Taxonomy" id="49547"/>
    <lineage>
        <taxon>Archaea</taxon>
        <taxon>Methanobacteriati</taxon>
        <taxon>Methanobacteriota</taxon>
        <taxon>Methanomada group</taxon>
        <taxon>Methanobacteria</taxon>
        <taxon>Methanobacteriales</taxon>
        <taxon>Methanobacteriaceae</taxon>
        <taxon>Methanobrevibacter</taxon>
    </lineage>
</organism>
<dbReference type="GO" id="GO:0005886">
    <property type="term" value="C:plasma membrane"/>
    <property type="evidence" value="ECO:0007669"/>
    <property type="project" value="UniProtKB-SubCell"/>
</dbReference>
<keyword evidence="11" id="KW-1185">Reference proteome</keyword>
<gene>
    <name evidence="10" type="primary">ynaI</name>
    <name evidence="10" type="ORF">MBCUR_01060</name>
</gene>
<dbReference type="Pfam" id="PF00924">
    <property type="entry name" value="MS_channel_2nd"/>
    <property type="match status" value="1"/>
</dbReference>
<dbReference type="InterPro" id="IPR011066">
    <property type="entry name" value="MscS_channel_C_sf"/>
</dbReference>
<dbReference type="InterPro" id="IPR045275">
    <property type="entry name" value="MscS_archaea/bacteria_type"/>
</dbReference>
<comment type="caution">
    <text evidence="10">The sequence shown here is derived from an EMBL/GenBank/DDBJ whole genome shotgun (WGS) entry which is preliminary data.</text>
</comment>
<dbReference type="InterPro" id="IPR006685">
    <property type="entry name" value="MscS_channel_2nd"/>
</dbReference>
<dbReference type="SUPFAM" id="SSF82861">
    <property type="entry name" value="Mechanosensitive channel protein MscS (YggB), transmembrane region"/>
    <property type="match status" value="1"/>
</dbReference>
<dbReference type="SUPFAM" id="SSF50182">
    <property type="entry name" value="Sm-like ribonucleoproteins"/>
    <property type="match status" value="1"/>
</dbReference>
<keyword evidence="6 7" id="KW-0472">Membrane</keyword>
<dbReference type="EMBL" id="LWMV01000015">
    <property type="protein sequence ID" value="KZX16259.1"/>
    <property type="molecule type" value="Genomic_DNA"/>
</dbReference>
<reference evidence="10 11" key="1">
    <citation type="submission" date="2016-04" db="EMBL/GenBank/DDBJ databases">
        <title>Genome sequence of Methanobrevibacter curvatus DSM 11111.</title>
        <authorList>
            <person name="Poehlein A."/>
            <person name="Seedorf H."/>
            <person name="Daniel R."/>
        </authorList>
    </citation>
    <scope>NUCLEOTIDE SEQUENCE [LARGE SCALE GENOMIC DNA]</scope>
    <source>
        <strain evidence="10 11">DSM 11111</strain>
    </source>
</reference>
<dbReference type="STRING" id="49547.MBCUR_01060"/>
<evidence type="ECO:0000313" key="10">
    <source>
        <dbReference type="EMBL" id="KZX16259.1"/>
    </source>
</evidence>
<evidence type="ECO:0000256" key="4">
    <source>
        <dbReference type="ARBA" id="ARBA00022692"/>
    </source>
</evidence>
<sequence>MYYKFLTLNQNLEGYEKIVAIIILIILSILLIKISEYIIKKSTVKFEIELTLSYLIRDSIKYIVIVSAIVIFLETIGIDITGIFWSLGIVGISVGFAGRDMISNFISGIFILADKTVKVGEKIEVDNVSGRVQRVGFRTTTLLTSDNILISIPNSVLSKNPYMNYTYLDEHRIDIDILVPYEKDLIELKKEILDIYCQFDWILPKTDPRFDTVGFEEKGIKIILSAWANDYEKRFEYKIILANEVRKLMSKT</sequence>
<feature type="domain" description="Mechanosensitive ion channel MscS" evidence="8">
    <location>
        <begin position="100"/>
        <end position="166"/>
    </location>
</feature>
<dbReference type="InterPro" id="IPR010920">
    <property type="entry name" value="LSM_dom_sf"/>
</dbReference>
<evidence type="ECO:0000256" key="1">
    <source>
        <dbReference type="ARBA" id="ARBA00004651"/>
    </source>
</evidence>
<dbReference type="AlphaFoldDB" id="A0A166E448"/>
<feature type="domain" description="Mechanosensitive ion channel transmembrane helices 2/3" evidence="9">
    <location>
        <begin position="60"/>
        <end position="98"/>
    </location>
</feature>
<comment type="similarity">
    <text evidence="2">Belongs to the MscS (TC 1.A.23) family.</text>
</comment>